<keyword evidence="5 6" id="KW-0472">Membrane</keyword>
<feature type="transmembrane region" description="Helical" evidence="6">
    <location>
        <begin position="34"/>
        <end position="52"/>
    </location>
</feature>
<dbReference type="RefSeq" id="WP_227228718.1">
    <property type="nucleotide sequence ID" value="NZ_JAJCVJ010000001.1"/>
</dbReference>
<evidence type="ECO:0000313" key="7">
    <source>
        <dbReference type="EMBL" id="MFC5365946.1"/>
    </source>
</evidence>
<evidence type="ECO:0000256" key="1">
    <source>
        <dbReference type="ARBA" id="ARBA00004651"/>
    </source>
</evidence>
<organism evidence="7 8">
    <name type="scientific">Salinirubrum litoreum</name>
    <dbReference type="NCBI Taxonomy" id="1126234"/>
    <lineage>
        <taxon>Archaea</taxon>
        <taxon>Methanobacteriati</taxon>
        <taxon>Methanobacteriota</taxon>
        <taxon>Stenosarchaea group</taxon>
        <taxon>Halobacteria</taxon>
        <taxon>Halobacteriales</taxon>
        <taxon>Haloferacaceae</taxon>
        <taxon>Salinirubrum</taxon>
    </lineage>
</organism>
<dbReference type="Proteomes" id="UP001596201">
    <property type="component" value="Unassembled WGS sequence"/>
</dbReference>
<dbReference type="Pfam" id="PF02653">
    <property type="entry name" value="BPD_transp_2"/>
    <property type="match status" value="1"/>
</dbReference>
<comment type="caution">
    <text evidence="7">The sequence shown here is derived from an EMBL/GenBank/DDBJ whole genome shotgun (WGS) entry which is preliminary data.</text>
</comment>
<feature type="transmembrane region" description="Helical" evidence="6">
    <location>
        <begin position="145"/>
        <end position="162"/>
    </location>
</feature>
<dbReference type="PANTHER" id="PTHR30482">
    <property type="entry name" value="HIGH-AFFINITY BRANCHED-CHAIN AMINO ACID TRANSPORT SYSTEM PERMEASE"/>
    <property type="match status" value="1"/>
</dbReference>
<comment type="subcellular location">
    <subcellularLocation>
        <location evidence="1">Cell membrane</location>
        <topology evidence="1">Multi-pass membrane protein</topology>
    </subcellularLocation>
</comment>
<feature type="transmembrane region" description="Helical" evidence="6">
    <location>
        <begin position="290"/>
        <end position="315"/>
    </location>
</feature>
<dbReference type="CDD" id="cd06581">
    <property type="entry name" value="TM_PBP1_LivM_like"/>
    <property type="match status" value="1"/>
</dbReference>
<feature type="transmembrane region" description="Helical" evidence="6">
    <location>
        <begin position="64"/>
        <end position="85"/>
    </location>
</feature>
<dbReference type="InterPro" id="IPR001851">
    <property type="entry name" value="ABC_transp_permease"/>
</dbReference>
<dbReference type="AlphaFoldDB" id="A0ABD5R7B1"/>
<feature type="transmembrane region" description="Helical" evidence="6">
    <location>
        <begin position="253"/>
        <end position="270"/>
    </location>
</feature>
<keyword evidence="4 6" id="KW-1133">Transmembrane helix</keyword>
<dbReference type="GO" id="GO:0005886">
    <property type="term" value="C:plasma membrane"/>
    <property type="evidence" value="ECO:0007669"/>
    <property type="project" value="UniProtKB-SubCell"/>
</dbReference>
<name>A0ABD5R7B1_9EURY</name>
<keyword evidence="8" id="KW-1185">Reference proteome</keyword>
<accession>A0ABD5R7B1</accession>
<dbReference type="PANTHER" id="PTHR30482:SF17">
    <property type="entry name" value="ABC TRANSPORTER ATP-BINDING PROTEIN"/>
    <property type="match status" value="1"/>
</dbReference>
<evidence type="ECO:0000256" key="5">
    <source>
        <dbReference type="ARBA" id="ARBA00023136"/>
    </source>
</evidence>
<reference evidence="7 8" key="1">
    <citation type="journal article" date="2019" name="Int. J. Syst. Evol. Microbiol.">
        <title>The Global Catalogue of Microorganisms (GCM) 10K type strain sequencing project: providing services to taxonomists for standard genome sequencing and annotation.</title>
        <authorList>
            <consortium name="The Broad Institute Genomics Platform"/>
            <consortium name="The Broad Institute Genome Sequencing Center for Infectious Disease"/>
            <person name="Wu L."/>
            <person name="Ma J."/>
        </authorList>
    </citation>
    <scope>NUCLEOTIDE SEQUENCE [LARGE SCALE GENOMIC DNA]</scope>
    <source>
        <strain evidence="7 8">CGMCC 1.12237</strain>
    </source>
</reference>
<feature type="transmembrane region" description="Helical" evidence="6">
    <location>
        <begin position="327"/>
        <end position="354"/>
    </location>
</feature>
<evidence type="ECO:0000256" key="2">
    <source>
        <dbReference type="ARBA" id="ARBA00022475"/>
    </source>
</evidence>
<dbReference type="EMBL" id="JBHSKX010000001">
    <property type="protein sequence ID" value="MFC5365946.1"/>
    <property type="molecule type" value="Genomic_DNA"/>
</dbReference>
<evidence type="ECO:0000313" key="8">
    <source>
        <dbReference type="Proteomes" id="UP001596201"/>
    </source>
</evidence>
<protein>
    <submittedName>
        <fullName evidence="7">Branched-chain amino acid ABC transporter permease</fullName>
    </submittedName>
</protein>
<keyword evidence="2" id="KW-1003">Cell membrane</keyword>
<gene>
    <name evidence="7" type="ORF">ACFPJ5_03285</name>
</gene>
<dbReference type="InterPro" id="IPR043428">
    <property type="entry name" value="LivM-like"/>
</dbReference>
<sequence>MSDEVGSPTDETTGAGVSLVERYEAFTDGIGEEVVVIVVATLAVAVFPWLFAEAPVVSDVLDGYRGLATLMLIWAIFAIGFDLLLGYTGLLSFGHAAFWGGAAYAAGIFSAEVTGEPLLVVLAGTTFAVLFAWVLGFLSLRRGGIYFSILTLAFAQMLFYMASSPLAFLTNGENGFTSVEITPLLGVLDLGTEAPFHMLLGEWLYVFVAVFTVGAIWFAYRILNSPYGTVFRAIRENEQRAEFVGLNVWRYKLMSFVLSGAFAGVAGSLFTIHGNYVPLESLYWTESGEIVIMTVLGGVGSLFGPIFGAGVYLYVENIVSGMEALTIPFTEIVLISNFGVYWHILLGLVFVVVVVGFPRGIWGMIEDLTGFVVLAVTDREAAKARVRTKLSGARDRTVETFSRGGKR</sequence>
<evidence type="ECO:0000256" key="6">
    <source>
        <dbReference type="SAM" id="Phobius"/>
    </source>
</evidence>
<evidence type="ECO:0000256" key="4">
    <source>
        <dbReference type="ARBA" id="ARBA00022989"/>
    </source>
</evidence>
<keyword evidence="3 6" id="KW-0812">Transmembrane</keyword>
<feature type="transmembrane region" description="Helical" evidence="6">
    <location>
        <begin position="117"/>
        <end position="138"/>
    </location>
</feature>
<feature type="transmembrane region" description="Helical" evidence="6">
    <location>
        <begin position="203"/>
        <end position="223"/>
    </location>
</feature>
<evidence type="ECO:0000256" key="3">
    <source>
        <dbReference type="ARBA" id="ARBA00022692"/>
    </source>
</evidence>
<proteinExistence type="predicted"/>